<evidence type="ECO:0000256" key="1">
    <source>
        <dbReference type="SAM" id="MobiDB-lite"/>
    </source>
</evidence>
<dbReference type="RefSeq" id="WP_130475704.1">
    <property type="nucleotide sequence ID" value="NZ_SFCC01000006.1"/>
</dbReference>
<sequence length="137" mass="14256">MDDDPIRPRNVVLGLVLAALIGGCLIGAPVILLQSFGEALLGAFGERSGGGASHLLWAVGWVIVLPLAGWIIAGLAEWKTARRLFGVLLALGAVAAVLLVLLDGLRYRREFRPPPAPEPTGYHCAEHSGGTAECPGG</sequence>
<keyword evidence="2" id="KW-0472">Membrane</keyword>
<keyword evidence="4" id="KW-1185">Reference proteome</keyword>
<feature type="transmembrane region" description="Helical" evidence="2">
    <location>
        <begin position="12"/>
        <end position="33"/>
    </location>
</feature>
<feature type="transmembrane region" description="Helical" evidence="2">
    <location>
        <begin position="84"/>
        <end position="102"/>
    </location>
</feature>
<evidence type="ECO:0000313" key="3">
    <source>
        <dbReference type="EMBL" id="RZQ63451.1"/>
    </source>
</evidence>
<keyword evidence="2" id="KW-0812">Transmembrane</keyword>
<protein>
    <submittedName>
        <fullName evidence="3">Uncharacterized protein</fullName>
    </submittedName>
</protein>
<reference evidence="3 4" key="1">
    <citation type="submission" date="2019-02" db="EMBL/GenBank/DDBJ databases">
        <title>Draft genome sequence of Amycolatopsis sp. 8-3EHSu isolated from roots of Suaeda maritima.</title>
        <authorList>
            <person name="Duangmal K."/>
            <person name="Chantavorakit T."/>
        </authorList>
    </citation>
    <scope>NUCLEOTIDE SEQUENCE [LARGE SCALE GENOMIC DNA]</scope>
    <source>
        <strain evidence="3 4">8-3EHSu</strain>
    </source>
</reference>
<organism evidence="3 4">
    <name type="scientific">Amycolatopsis suaedae</name>
    <dbReference type="NCBI Taxonomy" id="2510978"/>
    <lineage>
        <taxon>Bacteria</taxon>
        <taxon>Bacillati</taxon>
        <taxon>Actinomycetota</taxon>
        <taxon>Actinomycetes</taxon>
        <taxon>Pseudonocardiales</taxon>
        <taxon>Pseudonocardiaceae</taxon>
        <taxon>Amycolatopsis</taxon>
    </lineage>
</organism>
<dbReference type="Proteomes" id="UP000292003">
    <property type="component" value="Unassembled WGS sequence"/>
</dbReference>
<accession>A0A4Q7J717</accession>
<evidence type="ECO:0000256" key="2">
    <source>
        <dbReference type="SAM" id="Phobius"/>
    </source>
</evidence>
<feature type="transmembrane region" description="Helical" evidence="2">
    <location>
        <begin position="54"/>
        <end position="72"/>
    </location>
</feature>
<comment type="caution">
    <text evidence="3">The sequence shown here is derived from an EMBL/GenBank/DDBJ whole genome shotgun (WGS) entry which is preliminary data.</text>
</comment>
<name>A0A4Q7J717_9PSEU</name>
<proteinExistence type="predicted"/>
<dbReference type="PROSITE" id="PS51257">
    <property type="entry name" value="PROKAR_LIPOPROTEIN"/>
    <property type="match status" value="1"/>
</dbReference>
<gene>
    <name evidence="3" type="ORF">EWH70_13525</name>
</gene>
<evidence type="ECO:0000313" key="4">
    <source>
        <dbReference type="Proteomes" id="UP000292003"/>
    </source>
</evidence>
<dbReference type="EMBL" id="SFCC01000006">
    <property type="protein sequence ID" value="RZQ63451.1"/>
    <property type="molecule type" value="Genomic_DNA"/>
</dbReference>
<dbReference type="AlphaFoldDB" id="A0A4Q7J717"/>
<keyword evidence="2" id="KW-1133">Transmembrane helix</keyword>
<feature type="region of interest" description="Disordered" evidence="1">
    <location>
        <begin position="118"/>
        <end position="137"/>
    </location>
</feature>